<dbReference type="AlphaFoldDB" id="A0A1X7L542"/>
<dbReference type="Proteomes" id="UP000193834">
    <property type="component" value="Unassembled WGS sequence"/>
</dbReference>
<dbReference type="PROSITE" id="PS51257">
    <property type="entry name" value="PROKAR_LIPOPROTEIN"/>
    <property type="match status" value="1"/>
</dbReference>
<protein>
    <submittedName>
        <fullName evidence="1">Uncharacterized protein</fullName>
    </submittedName>
</protein>
<evidence type="ECO:0000313" key="1">
    <source>
        <dbReference type="EMBL" id="SMG48584.1"/>
    </source>
</evidence>
<organism evidence="1 2">
    <name type="scientific">Paenibacillus aquistagni</name>
    <dbReference type="NCBI Taxonomy" id="1852522"/>
    <lineage>
        <taxon>Bacteria</taxon>
        <taxon>Bacillati</taxon>
        <taxon>Bacillota</taxon>
        <taxon>Bacilli</taxon>
        <taxon>Bacillales</taxon>
        <taxon>Paenibacillaceae</taxon>
        <taxon>Paenibacillus</taxon>
    </lineage>
</organism>
<accession>A0A1X7L542</accession>
<sequence>MNRHYYQADRMRSVFCMGLEVRRVSWGSLMAVGCNEFEFAILEIPQHPGKKIGVVSFVEMASIFTNLLILFQKMADEKEQ</sequence>
<dbReference type="STRING" id="1852522.SAMN06295960_2964"/>
<keyword evidence="2" id="KW-1185">Reference proteome</keyword>
<reference evidence="1 2" key="1">
    <citation type="submission" date="2017-04" db="EMBL/GenBank/DDBJ databases">
        <authorList>
            <person name="Afonso C.L."/>
            <person name="Miller P.J."/>
            <person name="Scott M.A."/>
            <person name="Spackman E."/>
            <person name="Goraichik I."/>
            <person name="Dimitrov K.M."/>
            <person name="Suarez D.L."/>
            <person name="Swayne D.E."/>
        </authorList>
    </citation>
    <scope>NUCLEOTIDE SEQUENCE [LARGE SCALE GENOMIC DNA]</scope>
    <source>
        <strain evidence="1 2">11</strain>
    </source>
</reference>
<dbReference type="EMBL" id="FXAZ01000004">
    <property type="protein sequence ID" value="SMG48584.1"/>
    <property type="molecule type" value="Genomic_DNA"/>
</dbReference>
<gene>
    <name evidence="1" type="ORF">SAMN06295960_2964</name>
</gene>
<name>A0A1X7L542_9BACL</name>
<evidence type="ECO:0000313" key="2">
    <source>
        <dbReference type="Proteomes" id="UP000193834"/>
    </source>
</evidence>
<proteinExistence type="predicted"/>